<dbReference type="PANTHER" id="PTHR47186:SF3">
    <property type="entry name" value="OS09G0267800 PROTEIN"/>
    <property type="match status" value="1"/>
</dbReference>
<evidence type="ECO:0000259" key="2">
    <source>
        <dbReference type="Pfam" id="PF25019"/>
    </source>
</evidence>
<name>A0A445DQ71_ARAHY</name>
<feature type="domain" description="R13L1/DRL21-like LRR repeat region" evidence="2">
    <location>
        <begin position="294"/>
        <end position="415"/>
    </location>
</feature>
<sequence length="545" mass="61978">MNGHKPNNIVSMETTSSTAPPSPPRVRGMLDSLIEYCHILEGSQAFANVGISANHFIHRLLTLQSCLRDNDRDPQQHCCSKVMDLSYDLETLFEDIELQQHVGSSYSSDPPFWSQLLATQHKLVHQGSSSTLYGTSQRLASMLKLLDQFVNEIKPFACSLPLPKTQIHVIVQKPQIGYNYHGLKQLIDENESPSSSVGFDDNHGCVLRYLDLSNNPLKELPDSLTNLLRLQTLKILQTYIKSLPKNLYKMVNLRHVCTDSGMCFESVPPYIGRLVSLQTFKDFVVNRQNGCKIIELKDLNNLRGKLCIRQLENVTSCDEAQQARLYLKKHLTWLRLCWSESDILDVDVNFDVIEFLQPHHNLQLLEIYGYLNSTFPRWISDTSFKNLSSITLEECVCEQLPEFGVLPSLRSLRISVVTGVNDIYESFYGHGKVKVGFPSLCTLYVSFMLDLETWFGFANGDLPKLEKLHIISCPELKHLPEMKNLSMLNELVIEECTKLNSLPKNGLPGNVKLLRIHHCPDLAKKCRRKVGTEWKKIAHIPSIDV</sequence>
<proteinExistence type="predicted"/>
<dbReference type="Gene3D" id="3.80.10.10">
    <property type="entry name" value="Ribonuclease Inhibitor"/>
    <property type="match status" value="1"/>
</dbReference>
<evidence type="ECO:0000256" key="1">
    <source>
        <dbReference type="SAM" id="MobiDB-lite"/>
    </source>
</evidence>
<gene>
    <name evidence="3" type="ORF">Ahy_A03g011259</name>
</gene>
<evidence type="ECO:0000313" key="3">
    <source>
        <dbReference type="EMBL" id="RYR65329.1"/>
    </source>
</evidence>
<evidence type="ECO:0000313" key="4">
    <source>
        <dbReference type="Proteomes" id="UP000289738"/>
    </source>
</evidence>
<organism evidence="3 4">
    <name type="scientific">Arachis hypogaea</name>
    <name type="common">Peanut</name>
    <dbReference type="NCBI Taxonomy" id="3818"/>
    <lineage>
        <taxon>Eukaryota</taxon>
        <taxon>Viridiplantae</taxon>
        <taxon>Streptophyta</taxon>
        <taxon>Embryophyta</taxon>
        <taxon>Tracheophyta</taxon>
        <taxon>Spermatophyta</taxon>
        <taxon>Magnoliopsida</taxon>
        <taxon>eudicotyledons</taxon>
        <taxon>Gunneridae</taxon>
        <taxon>Pentapetalae</taxon>
        <taxon>rosids</taxon>
        <taxon>fabids</taxon>
        <taxon>Fabales</taxon>
        <taxon>Fabaceae</taxon>
        <taxon>Papilionoideae</taxon>
        <taxon>50 kb inversion clade</taxon>
        <taxon>dalbergioids sensu lato</taxon>
        <taxon>Dalbergieae</taxon>
        <taxon>Pterocarpus clade</taxon>
        <taxon>Arachis</taxon>
    </lineage>
</organism>
<dbReference type="Proteomes" id="UP000289738">
    <property type="component" value="Chromosome A03"/>
</dbReference>
<feature type="region of interest" description="Disordered" evidence="1">
    <location>
        <begin position="1"/>
        <end position="23"/>
    </location>
</feature>
<dbReference type="Pfam" id="PF25019">
    <property type="entry name" value="LRR_R13L1-DRL21"/>
    <property type="match status" value="1"/>
</dbReference>
<dbReference type="STRING" id="3818.A0A445DQ71"/>
<dbReference type="InterPro" id="IPR032675">
    <property type="entry name" value="LRR_dom_sf"/>
</dbReference>
<dbReference type="InterPro" id="IPR001611">
    <property type="entry name" value="Leu-rich_rpt"/>
</dbReference>
<dbReference type="SUPFAM" id="SSF52058">
    <property type="entry name" value="L domain-like"/>
    <property type="match status" value="1"/>
</dbReference>
<dbReference type="PROSITE" id="PS51450">
    <property type="entry name" value="LRR"/>
    <property type="match status" value="1"/>
</dbReference>
<dbReference type="EMBL" id="SDMP01000003">
    <property type="protein sequence ID" value="RYR65329.1"/>
    <property type="molecule type" value="Genomic_DNA"/>
</dbReference>
<accession>A0A445DQ71</accession>
<keyword evidence="4" id="KW-1185">Reference proteome</keyword>
<dbReference type="InterPro" id="IPR056789">
    <property type="entry name" value="LRR_R13L1-DRL21"/>
</dbReference>
<dbReference type="AlphaFoldDB" id="A0A445DQ71"/>
<dbReference type="PANTHER" id="PTHR47186">
    <property type="entry name" value="LEUCINE-RICH REPEAT-CONTAINING PROTEIN 57"/>
    <property type="match status" value="1"/>
</dbReference>
<comment type="caution">
    <text evidence="3">The sequence shown here is derived from an EMBL/GenBank/DDBJ whole genome shotgun (WGS) entry which is preliminary data.</text>
</comment>
<reference evidence="3 4" key="1">
    <citation type="submission" date="2019-01" db="EMBL/GenBank/DDBJ databases">
        <title>Sequencing of cultivated peanut Arachis hypogaea provides insights into genome evolution and oil improvement.</title>
        <authorList>
            <person name="Chen X."/>
        </authorList>
    </citation>
    <scope>NUCLEOTIDE SEQUENCE [LARGE SCALE GENOMIC DNA]</scope>
    <source>
        <strain evidence="4">cv. Fuhuasheng</strain>
        <tissue evidence="3">Leaves</tissue>
    </source>
</reference>
<protein>
    <recommendedName>
        <fullName evidence="2">R13L1/DRL21-like LRR repeat region domain-containing protein</fullName>
    </recommendedName>
</protein>